<gene>
    <name evidence="10" type="ORF">BST44_26645</name>
</gene>
<protein>
    <recommendedName>
        <fullName evidence="9">Membrane transport protein MMPL domain-containing protein</fullName>
    </recommendedName>
</protein>
<dbReference type="Pfam" id="PF03176">
    <property type="entry name" value="MMPL"/>
    <property type="match status" value="2"/>
</dbReference>
<feature type="region of interest" description="Disordered" evidence="7">
    <location>
        <begin position="963"/>
        <end position="986"/>
    </location>
</feature>
<dbReference type="Proteomes" id="UP000192601">
    <property type="component" value="Unassembled WGS sequence"/>
</dbReference>
<dbReference type="InterPro" id="IPR050545">
    <property type="entry name" value="Mycobact_MmpL"/>
</dbReference>
<dbReference type="InterPro" id="IPR004707">
    <property type="entry name" value="MmpL_fam"/>
</dbReference>
<feature type="transmembrane region" description="Helical" evidence="8">
    <location>
        <begin position="196"/>
        <end position="215"/>
    </location>
</feature>
<feature type="transmembrane region" description="Helical" evidence="8">
    <location>
        <begin position="380"/>
        <end position="399"/>
    </location>
</feature>
<feature type="transmembrane region" description="Helical" evidence="8">
    <location>
        <begin position="910"/>
        <end position="929"/>
    </location>
</feature>
<feature type="transmembrane region" description="Helical" evidence="8">
    <location>
        <begin position="791"/>
        <end position="814"/>
    </location>
</feature>
<feature type="transmembrane region" description="Helical" evidence="8">
    <location>
        <begin position="20"/>
        <end position="42"/>
    </location>
</feature>
<dbReference type="SUPFAM" id="SSF82866">
    <property type="entry name" value="Multidrug efflux transporter AcrB transmembrane domain"/>
    <property type="match status" value="2"/>
</dbReference>
<evidence type="ECO:0000313" key="11">
    <source>
        <dbReference type="Proteomes" id="UP000192601"/>
    </source>
</evidence>
<feature type="transmembrane region" description="Helical" evidence="8">
    <location>
        <begin position="767"/>
        <end position="785"/>
    </location>
</feature>
<keyword evidence="5 8" id="KW-1133">Transmembrane helix</keyword>
<comment type="caution">
    <text evidence="10">The sequence shown here is derived from an EMBL/GenBank/DDBJ whole genome shotgun (WGS) entry which is preliminary data.</text>
</comment>
<feature type="transmembrane region" description="Helical" evidence="8">
    <location>
        <begin position="328"/>
        <end position="350"/>
    </location>
</feature>
<dbReference type="PANTHER" id="PTHR33406:SF6">
    <property type="entry name" value="MEMBRANE PROTEIN YDGH-RELATED"/>
    <property type="match status" value="1"/>
</dbReference>
<feature type="transmembrane region" description="Helical" evidence="8">
    <location>
        <begin position="297"/>
        <end position="316"/>
    </location>
</feature>
<organism evidence="10 11">
    <name type="scientific">Mycobacterium scrofulaceum</name>
    <dbReference type="NCBI Taxonomy" id="1783"/>
    <lineage>
        <taxon>Bacteria</taxon>
        <taxon>Bacillati</taxon>
        <taxon>Actinomycetota</taxon>
        <taxon>Actinomycetes</taxon>
        <taxon>Mycobacteriales</taxon>
        <taxon>Mycobacteriaceae</taxon>
        <taxon>Mycobacterium</taxon>
    </lineage>
</organism>
<dbReference type="FunFam" id="1.20.1640.10:FF:000018">
    <property type="entry name" value="Transmembrane transport protein MmpL10"/>
    <property type="match status" value="1"/>
</dbReference>
<dbReference type="FunFam" id="1.20.1640.10:FF:000020">
    <property type="entry name" value="Transmembrane transport protein MmpL10"/>
    <property type="match status" value="1"/>
</dbReference>
<evidence type="ECO:0000259" key="9">
    <source>
        <dbReference type="Pfam" id="PF03176"/>
    </source>
</evidence>
<evidence type="ECO:0000256" key="5">
    <source>
        <dbReference type="ARBA" id="ARBA00022989"/>
    </source>
</evidence>
<dbReference type="STRING" id="1783.BST44_26645"/>
<dbReference type="PANTHER" id="PTHR33406">
    <property type="entry name" value="MEMBRANE PROTEIN MJ1562-RELATED"/>
    <property type="match status" value="1"/>
</dbReference>
<feature type="domain" description="Membrane transport protein MMPL" evidence="9">
    <location>
        <begin position="607"/>
        <end position="939"/>
    </location>
</feature>
<dbReference type="NCBIfam" id="TIGR00833">
    <property type="entry name" value="actII"/>
    <property type="match status" value="1"/>
</dbReference>
<keyword evidence="4 8" id="KW-0812">Transmembrane</keyword>
<feature type="compositionally biased region" description="Basic and acidic residues" evidence="7">
    <location>
        <begin position="972"/>
        <end position="986"/>
    </location>
</feature>
<comment type="similarity">
    <text evidence="2">Belongs to the resistance-nodulation-cell division (RND) (TC 2.A.6) family. MmpL subfamily.</text>
</comment>
<sequence length="986" mass="106344">MTKYRTAATHPERPFLARAIRTLSLPIILGWLAISVLLTLAVPSLEKVGQQHSVSMTPDEAPSIQAMKRMGKVFGESNSDNAAMIVLEGEHPLGERAHQYYATLIRKLTGDPRHVQHVQDFWSDPLTAAGAQSADGKATYVQLDLAGNQGEALAAESIDAVRDVVARTPPPNGLTVYLTGPSVLIADMHASGDKSLVLITATTVAVIFVVLLAVYRSIVTVVLLLALVGVEFVAARGTVALLADLGVIGLSTFAINLLTSLGLAAGTDYGIFLLGRYQEARQAGEDREAAYYTTYRGVAHVILGSGLTIAGATYCLSFTRLPYFQSLGIPCAAGMLVAVAAALTLGPAVLTVGSRYRLFDPKRMIKVRGWRRVGAVVTRWPAPVLVATCGIALVGLLALPGYRTSYNDRQYVPGDIPANAGYAAADRHFSQARMKPEIMLVEADHDMRDPADMLVLNKLAKGVLAVPGVSRVQAITRPDGTTLPHTTLPFMISAQSAAQLQNSSFERQRMDDLVDQAGELAKMIDVMRRMYGAMSQLVATTHHLTGATHDMRAITAELRDRISDFEDFFRPVRSYFYWERHCYDIPACWSTRSVFDAIDGVDEINDELGDLVGDLDNIDVLLPQLLTQIPPMIDSMASMRTMMLTMHSTMSGIIGQLEAGSTDTGAMGQAFDASKNDDSFYLPPEVFDNRDFKRGMEMFLSPDGKAARMFILHRGDPATPEGFARVDAIKAAAEEALKTTPLENAKISLGGTAAVFKDISDGARYDLMIAAISSLCLIFIIMLVITRSLAAAVVIVGTVALSLGASFGLSVLLWQHIIRMELHWLVLAMSVIILLAVGSDYNLLLVARFKQEIGAGLNTGIIRAVGGTGKVVTNAGLVFAFTMASMAVSELRVLGQVGTTIGLGLLFDTLVVRAFMTPSIAALLGRWFWWPMTVRPRPASALLRPTGPRPAVRALLGERLDQLGQGRDDDEGQHGGPDDMHLAAGR</sequence>
<feature type="domain" description="Membrane transport protein MMPL" evidence="9">
    <location>
        <begin position="55"/>
        <end position="384"/>
    </location>
</feature>
<keyword evidence="3" id="KW-1003">Cell membrane</keyword>
<dbReference type="AlphaFoldDB" id="A0A1X0JZL0"/>
<comment type="subcellular location">
    <subcellularLocation>
        <location evidence="1">Cell membrane</location>
        <topology evidence="1">Multi-pass membrane protein</topology>
    </subcellularLocation>
</comment>
<accession>A0A1X0JZL0</accession>
<evidence type="ECO:0000256" key="4">
    <source>
        <dbReference type="ARBA" id="ARBA00022692"/>
    </source>
</evidence>
<dbReference type="GO" id="GO:0005886">
    <property type="term" value="C:plasma membrane"/>
    <property type="evidence" value="ECO:0007669"/>
    <property type="project" value="UniProtKB-SubCell"/>
</dbReference>
<dbReference type="Gene3D" id="1.20.1640.10">
    <property type="entry name" value="Multidrug efflux transporter AcrB transmembrane domain"/>
    <property type="match status" value="2"/>
</dbReference>
<keyword evidence="11" id="KW-1185">Reference proteome</keyword>
<evidence type="ECO:0000256" key="8">
    <source>
        <dbReference type="SAM" id="Phobius"/>
    </source>
</evidence>
<evidence type="ECO:0000256" key="1">
    <source>
        <dbReference type="ARBA" id="ARBA00004651"/>
    </source>
</evidence>
<evidence type="ECO:0000256" key="3">
    <source>
        <dbReference type="ARBA" id="ARBA00022475"/>
    </source>
</evidence>
<feature type="transmembrane region" description="Helical" evidence="8">
    <location>
        <begin position="255"/>
        <end position="277"/>
    </location>
</feature>
<evidence type="ECO:0000256" key="2">
    <source>
        <dbReference type="ARBA" id="ARBA00010157"/>
    </source>
</evidence>
<evidence type="ECO:0000256" key="7">
    <source>
        <dbReference type="SAM" id="MobiDB-lite"/>
    </source>
</evidence>
<name>A0A1X0JZL0_MYCSC</name>
<feature type="transmembrane region" description="Helical" evidence="8">
    <location>
        <begin position="221"/>
        <end position="243"/>
    </location>
</feature>
<evidence type="ECO:0000313" key="10">
    <source>
        <dbReference type="EMBL" id="ORB68281.1"/>
    </source>
</evidence>
<dbReference type="EMBL" id="MVIJ01000070">
    <property type="protein sequence ID" value="ORB68281.1"/>
    <property type="molecule type" value="Genomic_DNA"/>
</dbReference>
<proteinExistence type="inferred from homology"/>
<keyword evidence="6 8" id="KW-0472">Membrane</keyword>
<reference evidence="10 11" key="1">
    <citation type="submission" date="2017-02" db="EMBL/GenBank/DDBJ databases">
        <title>The new phylogeny of genus Mycobacterium.</title>
        <authorList>
            <person name="Tortoli E."/>
            <person name="Trovato A."/>
            <person name="Cirillo D.M."/>
        </authorList>
    </citation>
    <scope>NUCLEOTIDE SEQUENCE [LARGE SCALE GENOMIC DNA]</scope>
    <source>
        <strain evidence="10 11">DSM 43992</strain>
    </source>
</reference>
<feature type="transmembrane region" description="Helical" evidence="8">
    <location>
        <begin position="821"/>
        <end position="839"/>
    </location>
</feature>
<evidence type="ECO:0000256" key="6">
    <source>
        <dbReference type="ARBA" id="ARBA00023136"/>
    </source>
</evidence>
<dbReference type="InterPro" id="IPR004869">
    <property type="entry name" value="MMPL_dom"/>
</dbReference>